<dbReference type="Proteomes" id="UP000178681">
    <property type="component" value="Unassembled WGS sequence"/>
</dbReference>
<feature type="domain" description="Peptidase M28" evidence="2">
    <location>
        <begin position="211"/>
        <end position="383"/>
    </location>
</feature>
<keyword evidence="1" id="KW-0472">Membrane</keyword>
<dbReference type="AlphaFoldDB" id="A0A1F5Z2Z2"/>
<feature type="transmembrane region" description="Helical" evidence="1">
    <location>
        <begin position="155"/>
        <end position="176"/>
    </location>
</feature>
<keyword evidence="1" id="KW-0812">Transmembrane</keyword>
<feature type="transmembrane region" description="Helical" evidence="1">
    <location>
        <begin position="49"/>
        <end position="79"/>
    </location>
</feature>
<dbReference type="Pfam" id="PF04389">
    <property type="entry name" value="Peptidase_M28"/>
    <property type="match status" value="1"/>
</dbReference>
<name>A0A1F5Z2Z2_9BACT</name>
<evidence type="ECO:0000313" key="3">
    <source>
        <dbReference type="EMBL" id="OGG06801.1"/>
    </source>
</evidence>
<evidence type="ECO:0000259" key="2">
    <source>
        <dbReference type="Pfam" id="PF04389"/>
    </source>
</evidence>
<comment type="caution">
    <text evidence="3">The sequence shown here is derived from an EMBL/GenBank/DDBJ whole genome shotgun (WGS) entry which is preliminary data.</text>
</comment>
<dbReference type="InterPro" id="IPR007484">
    <property type="entry name" value="Peptidase_M28"/>
</dbReference>
<dbReference type="EMBL" id="MFJG01000021">
    <property type="protein sequence ID" value="OGG06801.1"/>
    <property type="molecule type" value="Genomic_DNA"/>
</dbReference>
<gene>
    <name evidence="3" type="ORF">A2872_01055</name>
</gene>
<dbReference type="Gene3D" id="3.40.630.10">
    <property type="entry name" value="Zn peptidases"/>
    <property type="match status" value="1"/>
</dbReference>
<evidence type="ECO:0000313" key="4">
    <source>
        <dbReference type="Proteomes" id="UP000178681"/>
    </source>
</evidence>
<keyword evidence="1" id="KW-1133">Transmembrane helix</keyword>
<sequence>MSLPHRGNGTLEIDQAAQIIFDEYLQMGLTPRISEFKTGEISWFKESTAIIFVLLALGSGFMGAFLLSVILFILGVSLFPEFPYHWKKFILLVGSCREKDVFAQVLPKNRPYKKTIVIFGHYDTPKECRGLSLLKVFVHTKLGNRMATDSRHMLPFLRSPLFLLNVATVLVVPSLLIRELSVFHIIAVAFSVPVLVLYLYQFLETAMASAVPGAFDNGTGAATVLSLADYFSKNPLENTRIIFLNNAAEEGYIDGFDEFLKMANIDKETTAFINLESIGAKYLCEGYGEASSFLGLAYYYDSRLATLVKKHVDNNSAAFPVKEYFVPLSGDGMVLLSKKCRMATTLMSVNKGGFVDQYHQMDDTMDKIHFETLVKCRDFVAALVKELDKENF</sequence>
<dbReference type="PANTHER" id="PTHR12147:SF26">
    <property type="entry name" value="PEPTIDASE M28 DOMAIN-CONTAINING PROTEIN"/>
    <property type="match status" value="1"/>
</dbReference>
<reference evidence="3 4" key="1">
    <citation type="journal article" date="2016" name="Nat. Commun.">
        <title>Thousands of microbial genomes shed light on interconnected biogeochemical processes in an aquifer system.</title>
        <authorList>
            <person name="Anantharaman K."/>
            <person name="Brown C.T."/>
            <person name="Hug L.A."/>
            <person name="Sharon I."/>
            <person name="Castelle C.J."/>
            <person name="Probst A.J."/>
            <person name="Thomas B.C."/>
            <person name="Singh A."/>
            <person name="Wilkins M.J."/>
            <person name="Karaoz U."/>
            <person name="Brodie E.L."/>
            <person name="Williams K.H."/>
            <person name="Hubbard S.S."/>
            <person name="Banfield J.F."/>
        </authorList>
    </citation>
    <scope>NUCLEOTIDE SEQUENCE [LARGE SCALE GENOMIC DNA]</scope>
</reference>
<feature type="transmembrane region" description="Helical" evidence="1">
    <location>
        <begin position="182"/>
        <end position="200"/>
    </location>
</feature>
<organism evidence="3 4">
    <name type="scientific">Candidatus Gottesmanbacteria bacterium RIFCSPHIGHO2_01_FULL_42_12</name>
    <dbReference type="NCBI Taxonomy" id="1798377"/>
    <lineage>
        <taxon>Bacteria</taxon>
        <taxon>Candidatus Gottesmaniibacteriota</taxon>
    </lineage>
</organism>
<dbReference type="SUPFAM" id="SSF53187">
    <property type="entry name" value="Zn-dependent exopeptidases"/>
    <property type="match status" value="1"/>
</dbReference>
<dbReference type="PANTHER" id="PTHR12147">
    <property type="entry name" value="METALLOPEPTIDASE M28 FAMILY MEMBER"/>
    <property type="match status" value="1"/>
</dbReference>
<evidence type="ECO:0000256" key="1">
    <source>
        <dbReference type="SAM" id="Phobius"/>
    </source>
</evidence>
<dbReference type="GO" id="GO:0006508">
    <property type="term" value="P:proteolysis"/>
    <property type="evidence" value="ECO:0007669"/>
    <property type="project" value="InterPro"/>
</dbReference>
<dbReference type="STRING" id="1798377.A2872_01055"/>
<dbReference type="InterPro" id="IPR045175">
    <property type="entry name" value="M28_fam"/>
</dbReference>
<protein>
    <recommendedName>
        <fullName evidence="2">Peptidase M28 domain-containing protein</fullName>
    </recommendedName>
</protein>
<proteinExistence type="predicted"/>
<dbReference type="GO" id="GO:0008235">
    <property type="term" value="F:metalloexopeptidase activity"/>
    <property type="evidence" value="ECO:0007669"/>
    <property type="project" value="InterPro"/>
</dbReference>
<accession>A0A1F5Z2Z2</accession>